<dbReference type="AlphaFoldDB" id="A0ABD0JUJ1"/>
<protein>
    <submittedName>
        <fullName evidence="2">Uncharacterized protein</fullName>
    </submittedName>
</protein>
<proteinExistence type="predicted"/>
<accession>A0ABD0JUJ1</accession>
<dbReference type="Proteomes" id="UP001519460">
    <property type="component" value="Unassembled WGS sequence"/>
</dbReference>
<keyword evidence="3" id="KW-1185">Reference proteome</keyword>
<evidence type="ECO:0000313" key="3">
    <source>
        <dbReference type="Proteomes" id="UP001519460"/>
    </source>
</evidence>
<reference evidence="2 3" key="1">
    <citation type="journal article" date="2023" name="Sci. Data">
        <title>Genome assembly of the Korean intertidal mud-creeper Batillaria attramentaria.</title>
        <authorList>
            <person name="Patra A.K."/>
            <person name="Ho P.T."/>
            <person name="Jun S."/>
            <person name="Lee S.J."/>
            <person name="Kim Y."/>
            <person name="Won Y.J."/>
        </authorList>
    </citation>
    <scope>NUCLEOTIDE SEQUENCE [LARGE SCALE GENOMIC DNA]</scope>
    <source>
        <strain evidence="2">Wonlab-2016</strain>
    </source>
</reference>
<sequence>MGVSVSVPRDMLMMEAQKSNAMTPKTCVRGSQNLVSVTPPHSSTNWRRNSREKWPSNCKQRESGHLTVNREKVANSNCNRGESRPSNCKQREVGYLTVNERSGHLTVNREKVAI</sequence>
<gene>
    <name evidence="2" type="ORF">BaRGS_00030195</name>
</gene>
<feature type="compositionally biased region" description="Polar residues" evidence="1">
    <location>
        <begin position="32"/>
        <end position="47"/>
    </location>
</feature>
<feature type="region of interest" description="Disordered" evidence="1">
    <location>
        <begin position="32"/>
        <end position="63"/>
    </location>
</feature>
<feature type="compositionally biased region" description="Basic and acidic residues" evidence="1">
    <location>
        <begin position="49"/>
        <end position="63"/>
    </location>
</feature>
<evidence type="ECO:0000313" key="2">
    <source>
        <dbReference type="EMBL" id="KAK7478523.1"/>
    </source>
</evidence>
<comment type="caution">
    <text evidence="2">The sequence shown here is derived from an EMBL/GenBank/DDBJ whole genome shotgun (WGS) entry which is preliminary data.</text>
</comment>
<evidence type="ECO:0000256" key="1">
    <source>
        <dbReference type="SAM" id="MobiDB-lite"/>
    </source>
</evidence>
<organism evidence="2 3">
    <name type="scientific">Batillaria attramentaria</name>
    <dbReference type="NCBI Taxonomy" id="370345"/>
    <lineage>
        <taxon>Eukaryota</taxon>
        <taxon>Metazoa</taxon>
        <taxon>Spiralia</taxon>
        <taxon>Lophotrochozoa</taxon>
        <taxon>Mollusca</taxon>
        <taxon>Gastropoda</taxon>
        <taxon>Caenogastropoda</taxon>
        <taxon>Sorbeoconcha</taxon>
        <taxon>Cerithioidea</taxon>
        <taxon>Batillariidae</taxon>
        <taxon>Batillaria</taxon>
    </lineage>
</organism>
<dbReference type="EMBL" id="JACVVK020000323">
    <property type="protein sequence ID" value="KAK7478523.1"/>
    <property type="molecule type" value="Genomic_DNA"/>
</dbReference>
<name>A0ABD0JUJ1_9CAEN</name>